<keyword evidence="4" id="KW-1185">Reference proteome</keyword>
<dbReference type="EMBL" id="LN731027">
    <property type="protein sequence ID" value="CEP14090.1"/>
    <property type="molecule type" value="Genomic_DNA"/>
</dbReference>
<keyword evidence="2" id="KW-0472">Membrane</keyword>
<name>A0A0B7NFF4_9FUNG</name>
<evidence type="ECO:0000256" key="2">
    <source>
        <dbReference type="SAM" id="Phobius"/>
    </source>
</evidence>
<feature type="transmembrane region" description="Helical" evidence="2">
    <location>
        <begin position="300"/>
        <end position="318"/>
    </location>
</feature>
<organism evidence="3 4">
    <name type="scientific">Parasitella parasitica</name>
    <dbReference type="NCBI Taxonomy" id="35722"/>
    <lineage>
        <taxon>Eukaryota</taxon>
        <taxon>Fungi</taxon>
        <taxon>Fungi incertae sedis</taxon>
        <taxon>Mucoromycota</taxon>
        <taxon>Mucoromycotina</taxon>
        <taxon>Mucoromycetes</taxon>
        <taxon>Mucorales</taxon>
        <taxon>Mucorineae</taxon>
        <taxon>Mucoraceae</taxon>
        <taxon>Parasitella</taxon>
    </lineage>
</organism>
<feature type="region of interest" description="Disordered" evidence="1">
    <location>
        <begin position="238"/>
        <end position="283"/>
    </location>
</feature>
<accession>A0A0B7NFF4</accession>
<dbReference type="AlphaFoldDB" id="A0A0B7NFF4"/>
<sequence length="349" mass="39416">MSAALLYDKAFRSYLLTKYTHAANTCLKAIAALDSNDEPSTRLNIWTLYLNITSTLLVGTPFLGVNMKLLGIQPVNSMEQACLSIWKKVTEEGYQGVGNTDARLVSACVVMNMELEQLAVARSIAEDWFASVPDDIMDHISVNREQGQMAEGYIRVVELYAARILPRMHDFESANTFLEYNSVLTDSKKKGLKLMIQQEQELVEMEKQKKIQIEKELEEKRREEERLLMEEAKRIEQEKEKAHAAAASAAMAEKPNQENSELTATPRSVASQPLSQKQKQQQQKQQKTVQKWIKNITTKSAATSGALLILIFALLALLRGQRGRLSIALQSLMNKLWQTVKMGTKVTYM</sequence>
<evidence type="ECO:0000313" key="4">
    <source>
        <dbReference type="Proteomes" id="UP000054107"/>
    </source>
</evidence>
<feature type="compositionally biased region" description="Low complexity" evidence="1">
    <location>
        <begin position="244"/>
        <end position="254"/>
    </location>
</feature>
<evidence type="ECO:0000313" key="3">
    <source>
        <dbReference type="EMBL" id="CEP14090.1"/>
    </source>
</evidence>
<reference evidence="3 4" key="1">
    <citation type="submission" date="2014-09" db="EMBL/GenBank/DDBJ databases">
        <authorList>
            <person name="Ellenberger Sabrina"/>
        </authorList>
    </citation>
    <scope>NUCLEOTIDE SEQUENCE [LARGE SCALE GENOMIC DNA]</scope>
    <source>
        <strain evidence="3 4">CBS 412.66</strain>
    </source>
</reference>
<keyword evidence="2" id="KW-1133">Transmembrane helix</keyword>
<gene>
    <name evidence="3" type="primary">PARPA_08252.1 scaffold 32738</name>
</gene>
<dbReference type="STRING" id="35722.A0A0B7NFF4"/>
<proteinExistence type="predicted"/>
<feature type="compositionally biased region" description="Polar residues" evidence="1">
    <location>
        <begin position="257"/>
        <end position="275"/>
    </location>
</feature>
<protein>
    <submittedName>
        <fullName evidence="3">Uncharacterized protein</fullName>
    </submittedName>
</protein>
<keyword evidence="2" id="KW-0812">Transmembrane</keyword>
<evidence type="ECO:0000256" key="1">
    <source>
        <dbReference type="SAM" id="MobiDB-lite"/>
    </source>
</evidence>
<dbReference type="OrthoDB" id="3981028at2759"/>
<dbReference type="Proteomes" id="UP000054107">
    <property type="component" value="Unassembled WGS sequence"/>
</dbReference>